<evidence type="ECO:0000313" key="1">
    <source>
        <dbReference type="EMBL" id="KAJ2900669.1"/>
    </source>
</evidence>
<gene>
    <name evidence="1" type="ORF">IWW38_000342</name>
</gene>
<reference evidence="1" key="1">
    <citation type="submission" date="2022-07" db="EMBL/GenBank/DDBJ databases">
        <title>Phylogenomic reconstructions and comparative analyses of Kickxellomycotina fungi.</title>
        <authorList>
            <person name="Reynolds N.K."/>
            <person name="Stajich J.E."/>
            <person name="Barry K."/>
            <person name="Grigoriev I.V."/>
            <person name="Crous P."/>
            <person name="Smith M.E."/>
        </authorList>
    </citation>
    <scope>NUCLEOTIDE SEQUENCE</scope>
    <source>
        <strain evidence="1">CBS 190363</strain>
    </source>
</reference>
<name>A0ACC1MB51_9FUNG</name>
<accession>A0ACC1MB51</accession>
<keyword evidence="2" id="KW-1185">Reference proteome</keyword>
<evidence type="ECO:0000313" key="2">
    <source>
        <dbReference type="Proteomes" id="UP001139981"/>
    </source>
</evidence>
<sequence>MSKCVENCIHNLQLAWITDDASPTDSRISQLFGHTDPIWRQTCCTKPDSIQSSKLLRGVMTAASRLLRPPADGRNSSAKDMAIMWTAELPVVAAQLCNSKDFARPGENQSNSLVLERGGSLHILLHLLDLAYRSGDIDFSAAISSVYDTAVILASDGDRLKERDHLWTALLEFGGALLSRRSQLDASEGEFAMRFALLATSVVHLAALDAQIAVLALVYTLRTRHGFDVDQLVGDLVAACISLASQREFKIETGHLVLALYGPNNSLPANLASSVYALQCDLGDSVRTVWTRVASCIDSFTVWRSNHAFAGLKSALQRDVRRKSIGLSADKALMVVPVSDAMMVVKAVVDSANSSTTKVTDVGLSKAALDIVLAISTALGRQQADPAATVFDTVDWMAGSVARSLRALALPERQLISAHLMEVIKTCLNRLKSSDGRLQAVSAAPGGLYWVLVLISQLCMPNGADCLGLLADSDHQLLLVKAAVVSSNIAFGLFALQTVLGNYRALGSSSGIDGNLRRLLSAAPWATISRMLGDEAGDAVELLLRLRTNEVDDVQDALYAIKLDDVGAAGASLDMFDEDDDTVHRGLTLLELEGVCQVAENRALAVYVENNATMLSIADNLLDRVVCRTLCRMPSAVRWKSFGGMVRRPLRSTEAIAQAVEFATATEAIDHSRATSLLLAAVCEGPLDSRRVLEHWQLYVANKIAGSFMVPHLVASEAEALATRLFASNVVDAAAGAISANDRVDICFAQRLPATGHAIQVDPIVRLFVGGLETDHSWMLPESLDALAARGVDTTKAREAMLYVSSWSGPSCNATDALYTHLLMEASGRIRFTASGTFDPAARLISHMTTSPSSAPTLVTDSLSKNAVRQLAPYIPQLFSMLCYNKPDASAVDNSRGTASDSALTILELLATSAPELVLFHAVVACKSLPDASNGGERAAKLLKLFEAQQVADVYAFLDMASSVASPAKDQMRYLCLKAKVAFERVVDAFVEGKFADMPRREKEAFEAPLKPVVKFLKEHASTKVARSQAEAEFHSNVSFFLLVLKSLASCSESLPGDNGEQMRVLVKGGWSSIFSRIDSENTMPVSYYCPRFSEFVSAVPIPVLTDPTEPLYFQGVSDTLRIIKSKTSPKLLSFKLGSRDGAVAVKQYIIKGNEDMRIDECVMQVFTRLNRVIGADSAAEESSTTRLAVYNVVPIDVNGGLIEVVENAPTLFHLVAQGTGNFGKYGSIASLYMRHAQPALKAAGLPDNEPFSSWPDKVCRCAFDSLLQQSPAPILHRHLMRTSQSPSGLHLATKNMVRSIAMASMAGYVVGLGDRHLGNLLVCAQSGQLVNIDFSLSFDSGSSSIIPEQVPFRLTPILEYLCGSPPADALTEAVAAVVRRPYALTRVFERAARATLMFARMDRHTLVAAIARRVQFRPFCEWMCMEESWLRDRVAGGGTERTKGEMNMSMPRRMPLAAAEMWSQASGAARSTTEDFVRGTGLCPANGFWPQQDLAADKSLSVTEMPLGWRIAQGAVSRMDARLDYQGVTEIGPDGKSLRSKADLVKEQFATAWDAATCKDRLSRMFIGWGSWI</sequence>
<dbReference type="Proteomes" id="UP001139981">
    <property type="component" value="Unassembled WGS sequence"/>
</dbReference>
<organism evidence="1 2">
    <name type="scientific">Coemansia aciculifera</name>
    <dbReference type="NCBI Taxonomy" id="417176"/>
    <lineage>
        <taxon>Eukaryota</taxon>
        <taxon>Fungi</taxon>
        <taxon>Fungi incertae sedis</taxon>
        <taxon>Zoopagomycota</taxon>
        <taxon>Kickxellomycotina</taxon>
        <taxon>Kickxellomycetes</taxon>
        <taxon>Kickxellales</taxon>
        <taxon>Kickxellaceae</taxon>
        <taxon>Coemansia</taxon>
    </lineage>
</organism>
<dbReference type="EMBL" id="JANBVB010000003">
    <property type="protein sequence ID" value="KAJ2900669.1"/>
    <property type="molecule type" value="Genomic_DNA"/>
</dbReference>
<protein>
    <submittedName>
        <fullName evidence="1">Uncharacterized protein</fullName>
    </submittedName>
</protein>
<comment type="caution">
    <text evidence="1">The sequence shown here is derived from an EMBL/GenBank/DDBJ whole genome shotgun (WGS) entry which is preliminary data.</text>
</comment>
<proteinExistence type="predicted"/>